<evidence type="ECO:0000313" key="13">
    <source>
        <dbReference type="Proteomes" id="UP001227317"/>
    </source>
</evidence>
<keyword evidence="13" id="KW-1185">Reference proteome</keyword>
<dbReference type="InterPro" id="IPR027417">
    <property type="entry name" value="P-loop_NTPase"/>
</dbReference>
<keyword evidence="4" id="KW-0547">Nucleotide-binding</keyword>
<dbReference type="Pfam" id="PF00270">
    <property type="entry name" value="DEAD"/>
    <property type="match status" value="1"/>
</dbReference>
<evidence type="ECO:0000313" key="12">
    <source>
        <dbReference type="EMBL" id="MDQ2105608.1"/>
    </source>
</evidence>
<reference evidence="12 13" key="1">
    <citation type="submission" date="2023-06" db="EMBL/GenBank/DDBJ databases">
        <title>Azospirillum isscasensis sp.nov, a bacterium isolated from rhizosphere soil of rice.</title>
        <authorList>
            <person name="Wang H."/>
        </authorList>
    </citation>
    <scope>NUCLEOTIDE SEQUENCE [LARGE SCALE GENOMIC DNA]</scope>
    <source>
        <strain evidence="12 13">C340-1</strain>
    </source>
</reference>
<evidence type="ECO:0000256" key="3">
    <source>
        <dbReference type="ARBA" id="ARBA00022723"/>
    </source>
</evidence>
<dbReference type="EMBL" id="JAUJFI010000155">
    <property type="protein sequence ID" value="MDQ2105608.1"/>
    <property type="molecule type" value="Genomic_DNA"/>
</dbReference>
<evidence type="ECO:0000259" key="11">
    <source>
        <dbReference type="PROSITE" id="PS51643"/>
    </source>
</evidence>
<dbReference type="Pfam" id="PF22590">
    <property type="entry name" value="Cas3-like_C_2"/>
    <property type="match status" value="1"/>
</dbReference>
<dbReference type="Gene3D" id="3.40.50.300">
    <property type="entry name" value="P-loop containing nucleotide triphosphate hydrolases"/>
    <property type="match status" value="2"/>
</dbReference>
<dbReference type="RefSeq" id="WP_306710288.1">
    <property type="nucleotide sequence ID" value="NZ_JAUJFI010000155.1"/>
</dbReference>
<dbReference type="GO" id="GO:0004519">
    <property type="term" value="F:endonuclease activity"/>
    <property type="evidence" value="ECO:0007669"/>
    <property type="project" value="UniProtKB-KW"/>
</dbReference>
<dbReference type="Pfam" id="PF18019">
    <property type="entry name" value="Cas3_HD"/>
    <property type="match status" value="1"/>
</dbReference>
<proteinExistence type="inferred from homology"/>
<evidence type="ECO:0000256" key="1">
    <source>
        <dbReference type="ARBA" id="ARBA00006847"/>
    </source>
</evidence>
<keyword evidence="8" id="KW-0051">Antiviral defense</keyword>
<evidence type="ECO:0000256" key="7">
    <source>
        <dbReference type="ARBA" id="ARBA00022840"/>
    </source>
</evidence>
<keyword evidence="3" id="KW-0479">Metal-binding</keyword>
<protein>
    <submittedName>
        <fullName evidence="12">CRISPR-associated endonuclease Cas3</fullName>
    </submittedName>
</protein>
<keyword evidence="12" id="KW-0255">Endonuclease</keyword>
<dbReference type="PROSITE" id="PS51192">
    <property type="entry name" value="HELICASE_ATP_BIND_1"/>
    <property type="match status" value="1"/>
</dbReference>
<evidence type="ECO:0000256" key="4">
    <source>
        <dbReference type="ARBA" id="ARBA00022741"/>
    </source>
</evidence>
<accession>A0ABU0WNQ7</accession>
<feature type="region of interest" description="Disordered" evidence="9">
    <location>
        <begin position="315"/>
        <end position="334"/>
    </location>
</feature>
<dbReference type="SMART" id="SM00487">
    <property type="entry name" value="DEXDc"/>
    <property type="match status" value="1"/>
</dbReference>
<dbReference type="Proteomes" id="UP001227317">
    <property type="component" value="Unassembled WGS sequence"/>
</dbReference>
<dbReference type="SUPFAM" id="SSF52540">
    <property type="entry name" value="P-loop containing nucleoside triphosphate hydrolases"/>
    <property type="match status" value="1"/>
</dbReference>
<evidence type="ECO:0000256" key="9">
    <source>
        <dbReference type="SAM" id="MobiDB-lite"/>
    </source>
</evidence>
<name>A0ABU0WNQ7_9PROT</name>
<gene>
    <name evidence="12" type="ORF">QSG27_23120</name>
</gene>
<dbReference type="InterPro" id="IPR011545">
    <property type="entry name" value="DEAD/DEAH_box_helicase_dom"/>
</dbReference>
<feature type="domain" description="Helicase ATP-binding" evidence="10">
    <location>
        <begin position="237"/>
        <end position="433"/>
    </location>
</feature>
<evidence type="ECO:0000256" key="8">
    <source>
        <dbReference type="ARBA" id="ARBA00023118"/>
    </source>
</evidence>
<dbReference type="Gene3D" id="1.10.3210.30">
    <property type="match status" value="1"/>
</dbReference>
<evidence type="ECO:0000256" key="2">
    <source>
        <dbReference type="ARBA" id="ARBA00009046"/>
    </source>
</evidence>
<dbReference type="CDD" id="cd09641">
    <property type="entry name" value="Cas3''_I"/>
    <property type="match status" value="1"/>
</dbReference>
<dbReference type="NCBIfam" id="TIGR01596">
    <property type="entry name" value="cas3_HD"/>
    <property type="match status" value="1"/>
</dbReference>
<comment type="caution">
    <text evidence="12">The sequence shown here is derived from an EMBL/GenBank/DDBJ whole genome shotgun (WGS) entry which is preliminary data.</text>
</comment>
<dbReference type="SUPFAM" id="SSF109604">
    <property type="entry name" value="HD-domain/PDEase-like"/>
    <property type="match status" value="1"/>
</dbReference>
<sequence>MDWYAHTLPNRAKADWEPLRKHLELVAQTAHGFGAHLIADGSAAAFARTLGLLHDAGKYAQAFQDYLSTLKGKRRRVDHSSAGAVYALERYKDHAGWMLAYAVAGHHAGLPDGGGGETGSLRHRIMASPSAAAARAGFMAEIAPLLPDRLPPVTLRDGFQASLFVRMLFSCLTDADALATEGFSDPETAAERGHAPDLDTLGAALDLYLTGKMEAAKAQGDSSVNRIREEVLEHCRAAAAKPPGVFSLAVPTGGGKTLSSLAFALSHVRHHRERGLRRVIYVIPYLSIIEQTAQEFRDRVFGGLPGAVVEHHCAYRPPQDENGKDAEEGNGSDRHKLAAENWDAPVIVTTAVQFFESFFAGRPSRCRKLHNVAGSVIVLDEAQLLPVPHLRPCLAVLRELVECYGCTVLLCTATQPALGKDQPLDFGLPDITPIVQKPERLHKAMRRVRVEHVGPLDDAALVGHLSEAPQALCVVDTRPHAADLFRLLKQSGVEGVRHLSAAMCAEHRSAVLDAIREDLKHKRPCRVVSTQLVEAGVDVSFPLVMRAMAGLDSVAQSAGRCNRNGELGEGARGAVLVFDTDRALKLADLNRRRDKAREVLYDRDWDEALDPAVLESYFRALYAAGGKGRNSDGSDPFDVCGAWAAFGRAGRIEALPFREVSERFRVIDDDQLAVITPYTEAACGWAAALRMAERPAALARKLQRHTVSLPRSRALRLLAAGTVQAVGPDKQFLVLADKGAYDDELGLTARDPRDRSEDENIL</sequence>
<evidence type="ECO:0000256" key="5">
    <source>
        <dbReference type="ARBA" id="ARBA00022801"/>
    </source>
</evidence>
<keyword evidence="6" id="KW-0347">Helicase</keyword>
<feature type="domain" description="HD Cas3-type" evidence="11">
    <location>
        <begin position="12"/>
        <end position="178"/>
    </location>
</feature>
<dbReference type="InterPro" id="IPR014001">
    <property type="entry name" value="Helicase_ATP-bd"/>
</dbReference>
<evidence type="ECO:0000259" key="10">
    <source>
        <dbReference type="PROSITE" id="PS51192"/>
    </source>
</evidence>
<comment type="similarity">
    <text evidence="2">In the central section; belongs to the CRISPR-associated helicase Cas3 family.</text>
</comment>
<keyword evidence="5" id="KW-0378">Hydrolase</keyword>
<dbReference type="PROSITE" id="PS51643">
    <property type="entry name" value="HD_CAS3"/>
    <property type="match status" value="1"/>
</dbReference>
<dbReference type="CDD" id="cd17930">
    <property type="entry name" value="DEXHc_cas3"/>
    <property type="match status" value="1"/>
</dbReference>
<comment type="similarity">
    <text evidence="1">In the N-terminal section; belongs to the CRISPR-associated nuclease Cas3-HD family.</text>
</comment>
<dbReference type="InterPro" id="IPR038257">
    <property type="entry name" value="CRISPR-assoc_Cas3_HD_sf"/>
</dbReference>
<dbReference type="InterPro" id="IPR006483">
    <property type="entry name" value="CRISPR-assoc_Cas3_HD"/>
</dbReference>
<dbReference type="InterPro" id="IPR054712">
    <property type="entry name" value="Cas3-like_dom"/>
</dbReference>
<keyword evidence="7" id="KW-0067">ATP-binding</keyword>
<keyword evidence="12" id="KW-0540">Nuclease</keyword>
<organism evidence="12 13">
    <name type="scientific">Azospirillum isscasi</name>
    <dbReference type="NCBI Taxonomy" id="3053926"/>
    <lineage>
        <taxon>Bacteria</taxon>
        <taxon>Pseudomonadati</taxon>
        <taxon>Pseudomonadota</taxon>
        <taxon>Alphaproteobacteria</taxon>
        <taxon>Rhodospirillales</taxon>
        <taxon>Azospirillaceae</taxon>
        <taxon>Azospirillum</taxon>
    </lineage>
</organism>
<evidence type="ECO:0000256" key="6">
    <source>
        <dbReference type="ARBA" id="ARBA00022806"/>
    </source>
</evidence>